<evidence type="ECO:0000256" key="3">
    <source>
        <dbReference type="ARBA" id="ARBA00005201"/>
    </source>
</evidence>
<evidence type="ECO:0000256" key="12">
    <source>
        <dbReference type="ARBA" id="ARBA00023268"/>
    </source>
</evidence>
<keyword evidence="12" id="KW-0511">Multifunctional enzyme</keyword>
<dbReference type="Gene3D" id="3.40.50.620">
    <property type="entry name" value="HUPs"/>
    <property type="match status" value="1"/>
</dbReference>
<keyword evidence="11 15" id="KW-0067">ATP-binding</keyword>
<dbReference type="GO" id="GO:0006747">
    <property type="term" value="P:FAD biosynthetic process"/>
    <property type="evidence" value="ECO:0007669"/>
    <property type="project" value="UniProtKB-UniRule"/>
</dbReference>
<dbReference type="AlphaFoldDB" id="A0A9J7B089"/>
<sequence>MRIIRSLEEVTSDDRGAIAAVGNFDGVHLGHRAVIGQALHAAQLAGAPASVLTFEPHPRMLFQPDAAVFRLTTAALRAEAIAGLGINILFELGFDTEFSHLSAEDFITGILHRGLGLRHVIIGHDFFFGHRRRGTPEMLQEFGIRLGFGVSVIDAVTERDGAVYSSSRVRQCLQEGDPRGAAALLGRPWEVEAEVVHGDRRGRTIGFPTANLQLEHVLHPAHGVYAVRARDTASGTWWNGVANFGRRPTVNDRGPLLEVNLFDVAPDLYGRKLRVQFIDFIRPEMKFSGLDELKAQIARDVEVAREKLSD</sequence>
<dbReference type="SMART" id="SM00904">
    <property type="entry name" value="Flavokinase"/>
    <property type="match status" value="1"/>
</dbReference>
<dbReference type="CDD" id="cd02064">
    <property type="entry name" value="FAD_synthetase_N"/>
    <property type="match status" value="1"/>
</dbReference>
<evidence type="ECO:0000256" key="1">
    <source>
        <dbReference type="ARBA" id="ARBA00002121"/>
    </source>
</evidence>
<evidence type="ECO:0000259" key="16">
    <source>
        <dbReference type="SMART" id="SM00904"/>
    </source>
</evidence>
<dbReference type="InterPro" id="IPR023468">
    <property type="entry name" value="Riboflavin_kinase"/>
</dbReference>
<keyword evidence="7 15" id="KW-0548">Nucleotidyltransferase</keyword>
<dbReference type="EC" id="2.7.1.26" evidence="15"/>
<evidence type="ECO:0000256" key="7">
    <source>
        <dbReference type="ARBA" id="ARBA00022695"/>
    </source>
</evidence>
<dbReference type="InterPro" id="IPR023465">
    <property type="entry name" value="Riboflavin_kinase_dom_sf"/>
</dbReference>
<dbReference type="Pfam" id="PF01687">
    <property type="entry name" value="Flavokinase"/>
    <property type="match status" value="1"/>
</dbReference>
<comment type="catalytic activity">
    <reaction evidence="13 15">
        <text>riboflavin + ATP = FMN + ADP + H(+)</text>
        <dbReference type="Rhea" id="RHEA:14357"/>
        <dbReference type="ChEBI" id="CHEBI:15378"/>
        <dbReference type="ChEBI" id="CHEBI:30616"/>
        <dbReference type="ChEBI" id="CHEBI:57986"/>
        <dbReference type="ChEBI" id="CHEBI:58210"/>
        <dbReference type="ChEBI" id="CHEBI:456216"/>
        <dbReference type="EC" id="2.7.1.26"/>
    </reaction>
</comment>
<dbReference type="NCBIfam" id="TIGR00083">
    <property type="entry name" value="ribF"/>
    <property type="match status" value="1"/>
</dbReference>
<comment type="catalytic activity">
    <reaction evidence="14 15">
        <text>FMN + ATP + H(+) = FAD + diphosphate</text>
        <dbReference type="Rhea" id="RHEA:17237"/>
        <dbReference type="ChEBI" id="CHEBI:15378"/>
        <dbReference type="ChEBI" id="CHEBI:30616"/>
        <dbReference type="ChEBI" id="CHEBI:33019"/>
        <dbReference type="ChEBI" id="CHEBI:57692"/>
        <dbReference type="ChEBI" id="CHEBI:58210"/>
        <dbReference type="EC" id="2.7.7.2"/>
    </reaction>
</comment>
<dbReference type="SUPFAM" id="SSF82114">
    <property type="entry name" value="Riboflavin kinase-like"/>
    <property type="match status" value="1"/>
</dbReference>
<evidence type="ECO:0000256" key="4">
    <source>
        <dbReference type="ARBA" id="ARBA00022630"/>
    </source>
</evidence>
<dbReference type="GO" id="GO:0009231">
    <property type="term" value="P:riboflavin biosynthetic process"/>
    <property type="evidence" value="ECO:0007669"/>
    <property type="project" value="InterPro"/>
</dbReference>
<dbReference type="PIRSF" id="PIRSF004491">
    <property type="entry name" value="FAD_Synth"/>
    <property type="match status" value="1"/>
</dbReference>
<evidence type="ECO:0000313" key="17">
    <source>
        <dbReference type="EMBL" id="UUX51900.1"/>
    </source>
</evidence>
<proteinExistence type="inferred from homology"/>
<dbReference type="EC" id="2.7.7.2" evidence="15"/>
<comment type="similarity">
    <text evidence="15">Belongs to the ribF family.</text>
</comment>
<evidence type="ECO:0000256" key="9">
    <source>
        <dbReference type="ARBA" id="ARBA00022777"/>
    </source>
</evidence>
<evidence type="ECO:0000313" key="18">
    <source>
        <dbReference type="Proteomes" id="UP001060336"/>
    </source>
</evidence>
<evidence type="ECO:0000256" key="10">
    <source>
        <dbReference type="ARBA" id="ARBA00022827"/>
    </source>
</evidence>
<evidence type="ECO:0000256" key="13">
    <source>
        <dbReference type="ARBA" id="ARBA00047880"/>
    </source>
</evidence>
<name>A0A9J7B089_9PROT</name>
<feature type="domain" description="Riboflavin kinase" evidence="16">
    <location>
        <begin position="184"/>
        <end position="309"/>
    </location>
</feature>
<comment type="pathway">
    <text evidence="3 15">Cofactor biosynthesis; FMN biosynthesis; FMN from riboflavin (ATP route): step 1/1.</text>
</comment>
<keyword evidence="4 15" id="KW-0285">Flavoprotein</keyword>
<keyword evidence="8 15" id="KW-0547">Nucleotide-binding</keyword>
<evidence type="ECO:0000256" key="14">
    <source>
        <dbReference type="ARBA" id="ARBA00049494"/>
    </source>
</evidence>
<comment type="pathway">
    <text evidence="2 15">Cofactor biosynthesis; FAD biosynthesis; FAD from FMN: step 1/1.</text>
</comment>
<dbReference type="Proteomes" id="UP001060336">
    <property type="component" value="Chromosome"/>
</dbReference>
<keyword evidence="18" id="KW-1185">Reference proteome</keyword>
<keyword evidence="10 15" id="KW-0274">FAD</keyword>
<dbReference type="EMBL" id="CP102480">
    <property type="protein sequence ID" value="UUX51900.1"/>
    <property type="molecule type" value="Genomic_DNA"/>
</dbReference>
<dbReference type="FunFam" id="3.40.50.620:FF:000021">
    <property type="entry name" value="Riboflavin biosynthesis protein"/>
    <property type="match status" value="1"/>
</dbReference>
<gene>
    <name evidence="17" type="ORF">NUH88_09390</name>
</gene>
<evidence type="ECO:0000256" key="6">
    <source>
        <dbReference type="ARBA" id="ARBA00022679"/>
    </source>
</evidence>
<dbReference type="GO" id="GO:0008531">
    <property type="term" value="F:riboflavin kinase activity"/>
    <property type="evidence" value="ECO:0007669"/>
    <property type="project" value="UniProtKB-UniRule"/>
</dbReference>
<evidence type="ECO:0000256" key="2">
    <source>
        <dbReference type="ARBA" id="ARBA00004726"/>
    </source>
</evidence>
<dbReference type="GO" id="GO:0009398">
    <property type="term" value="P:FMN biosynthetic process"/>
    <property type="evidence" value="ECO:0007669"/>
    <property type="project" value="UniProtKB-UniRule"/>
</dbReference>
<dbReference type="InterPro" id="IPR015864">
    <property type="entry name" value="FAD_synthase"/>
</dbReference>
<dbReference type="SUPFAM" id="SSF52374">
    <property type="entry name" value="Nucleotidylyl transferase"/>
    <property type="match status" value="1"/>
</dbReference>
<evidence type="ECO:0000256" key="8">
    <source>
        <dbReference type="ARBA" id="ARBA00022741"/>
    </source>
</evidence>
<dbReference type="PANTHER" id="PTHR22749">
    <property type="entry name" value="RIBOFLAVIN KINASE/FMN ADENYLYLTRANSFERASE"/>
    <property type="match status" value="1"/>
</dbReference>
<dbReference type="Gene3D" id="2.40.30.30">
    <property type="entry name" value="Riboflavin kinase-like"/>
    <property type="match status" value="1"/>
</dbReference>
<dbReference type="PANTHER" id="PTHR22749:SF6">
    <property type="entry name" value="RIBOFLAVIN KINASE"/>
    <property type="match status" value="1"/>
</dbReference>
<dbReference type="Pfam" id="PF06574">
    <property type="entry name" value="FAD_syn"/>
    <property type="match status" value="1"/>
</dbReference>
<dbReference type="InterPro" id="IPR002606">
    <property type="entry name" value="Riboflavin_kinase_bac"/>
</dbReference>
<dbReference type="InterPro" id="IPR014729">
    <property type="entry name" value="Rossmann-like_a/b/a_fold"/>
</dbReference>
<organism evidence="17 18">
    <name type="scientific">Nisaea acidiphila</name>
    <dbReference type="NCBI Taxonomy" id="1862145"/>
    <lineage>
        <taxon>Bacteria</taxon>
        <taxon>Pseudomonadati</taxon>
        <taxon>Pseudomonadota</taxon>
        <taxon>Alphaproteobacteria</taxon>
        <taxon>Rhodospirillales</taxon>
        <taxon>Thalassobaculaceae</taxon>
        <taxon>Nisaea</taxon>
    </lineage>
</organism>
<accession>A0A9J7B089</accession>
<keyword evidence="9 15" id="KW-0418">Kinase</keyword>
<comment type="function">
    <text evidence="1">Catalyzes the phosphorylation of riboflavin to FMN followed by the adenylation of FMN to FAD.</text>
</comment>
<dbReference type="InterPro" id="IPR015865">
    <property type="entry name" value="Riboflavin_kinase_bac/euk"/>
</dbReference>
<dbReference type="KEGG" id="naci:NUH88_09390"/>
<evidence type="ECO:0000256" key="5">
    <source>
        <dbReference type="ARBA" id="ARBA00022643"/>
    </source>
</evidence>
<evidence type="ECO:0000256" key="11">
    <source>
        <dbReference type="ARBA" id="ARBA00022840"/>
    </source>
</evidence>
<dbReference type="NCBIfam" id="NF004160">
    <property type="entry name" value="PRK05627.1-3"/>
    <property type="match status" value="1"/>
</dbReference>
<dbReference type="RefSeq" id="WP_257771646.1">
    <property type="nucleotide sequence ID" value="NZ_CP102480.1"/>
</dbReference>
<keyword evidence="5 15" id="KW-0288">FMN</keyword>
<evidence type="ECO:0000256" key="15">
    <source>
        <dbReference type="PIRNR" id="PIRNR004491"/>
    </source>
</evidence>
<dbReference type="GO" id="GO:0003919">
    <property type="term" value="F:FMN adenylyltransferase activity"/>
    <property type="evidence" value="ECO:0007669"/>
    <property type="project" value="UniProtKB-UniRule"/>
</dbReference>
<protein>
    <recommendedName>
        <fullName evidence="15">Riboflavin biosynthesis protein</fullName>
    </recommendedName>
    <domain>
        <recommendedName>
            <fullName evidence="15">Riboflavin kinase</fullName>
            <ecNumber evidence="15">2.7.1.26</ecNumber>
        </recommendedName>
        <alternativeName>
            <fullName evidence="15">Flavokinase</fullName>
        </alternativeName>
    </domain>
    <domain>
        <recommendedName>
            <fullName evidence="15">FMN adenylyltransferase</fullName>
            <ecNumber evidence="15">2.7.7.2</ecNumber>
        </recommendedName>
        <alternativeName>
            <fullName evidence="15">FAD pyrophosphorylase</fullName>
        </alternativeName>
        <alternativeName>
            <fullName evidence="15">FAD synthase</fullName>
        </alternativeName>
    </domain>
</protein>
<dbReference type="GO" id="GO:0005524">
    <property type="term" value="F:ATP binding"/>
    <property type="evidence" value="ECO:0007669"/>
    <property type="project" value="UniProtKB-UniRule"/>
</dbReference>
<keyword evidence="6 15" id="KW-0808">Transferase</keyword>
<reference evidence="17" key="1">
    <citation type="submission" date="2022-08" db="EMBL/GenBank/DDBJ databases">
        <title>Nisaea acidiphila sp. nov., isolated from a marine algal debris and emended description of the genus Nisaea Urios et al. 2008.</title>
        <authorList>
            <person name="Kwon K."/>
        </authorList>
    </citation>
    <scope>NUCLEOTIDE SEQUENCE</scope>
    <source>
        <strain evidence="17">MEBiC11861</strain>
    </source>
</reference>